<reference evidence="2 3" key="1">
    <citation type="submission" date="2024-01" db="EMBL/GenBank/DDBJ databases">
        <title>The genomes of 5 underutilized Papilionoideae crops provide insights into root nodulation and disease resistanc.</title>
        <authorList>
            <person name="Yuan L."/>
        </authorList>
    </citation>
    <scope>NUCLEOTIDE SEQUENCE [LARGE SCALE GENOMIC DNA]</scope>
    <source>
        <strain evidence="2">ZHUSHIDOU_FW_LH</strain>
        <tissue evidence="2">Leaf</tissue>
    </source>
</reference>
<name>A0AAN9HRI3_CROPI</name>
<dbReference type="PANTHER" id="PTHR12654">
    <property type="entry name" value="BILE ACID BETA-GLUCOSIDASE-RELATED"/>
    <property type="match status" value="1"/>
</dbReference>
<dbReference type="AlphaFoldDB" id="A0AAN9HRI3"/>
<protein>
    <recommendedName>
        <fullName evidence="1">Glycosyl-hydrolase family 116 N-terminal domain-containing protein</fullName>
    </recommendedName>
</protein>
<organism evidence="2 3">
    <name type="scientific">Crotalaria pallida</name>
    <name type="common">Smooth rattlebox</name>
    <name type="synonym">Crotalaria striata</name>
    <dbReference type="NCBI Taxonomy" id="3830"/>
    <lineage>
        <taxon>Eukaryota</taxon>
        <taxon>Viridiplantae</taxon>
        <taxon>Streptophyta</taxon>
        <taxon>Embryophyta</taxon>
        <taxon>Tracheophyta</taxon>
        <taxon>Spermatophyta</taxon>
        <taxon>Magnoliopsida</taxon>
        <taxon>eudicotyledons</taxon>
        <taxon>Gunneridae</taxon>
        <taxon>Pentapetalae</taxon>
        <taxon>rosids</taxon>
        <taxon>fabids</taxon>
        <taxon>Fabales</taxon>
        <taxon>Fabaceae</taxon>
        <taxon>Papilionoideae</taxon>
        <taxon>50 kb inversion clade</taxon>
        <taxon>genistoids sensu lato</taxon>
        <taxon>core genistoids</taxon>
        <taxon>Crotalarieae</taxon>
        <taxon>Crotalaria</taxon>
    </lineage>
</organism>
<gene>
    <name evidence="2" type="ORF">RIF29_41423</name>
</gene>
<dbReference type="EMBL" id="JAYWIO010000008">
    <property type="protein sequence ID" value="KAK7246554.1"/>
    <property type="molecule type" value="Genomic_DNA"/>
</dbReference>
<accession>A0AAN9HRI3</accession>
<dbReference type="InterPro" id="IPR024462">
    <property type="entry name" value="GH116_N"/>
</dbReference>
<evidence type="ECO:0000313" key="2">
    <source>
        <dbReference type="EMBL" id="KAK7246554.1"/>
    </source>
</evidence>
<sequence length="235" mass="25508">MLGASDPKLDIRAAIAATVTIPSDAQRIVTFSLAWDCPEVKFPGGRTYYRRYTKFYGLNGDAAAKIAHDAIIGHSQWEAQIEDWQRPILEDKRLPEWYPTTLLTDLGQNKSLEGSSEVLSSVKTFCLLLEHSMSFEGSVEVHVSASKALLVIGSPTTWSCGLGHSESIARLLGIVSSALPIHTSSVVISELTSLFGQTHKPRFETLHGALCAIGYVTADIMSRPPSVSLVLPPVC</sequence>
<dbReference type="PANTHER" id="PTHR12654:SF3">
    <property type="entry name" value="NON-LYSOSOMAL GLUCOSYLCERAMIDASE"/>
    <property type="match status" value="1"/>
</dbReference>
<keyword evidence="3" id="KW-1185">Reference proteome</keyword>
<comment type="caution">
    <text evidence="2">The sequence shown here is derived from an EMBL/GenBank/DDBJ whole genome shotgun (WGS) entry which is preliminary data.</text>
</comment>
<dbReference type="Proteomes" id="UP001372338">
    <property type="component" value="Unassembled WGS sequence"/>
</dbReference>
<evidence type="ECO:0000313" key="3">
    <source>
        <dbReference type="Proteomes" id="UP001372338"/>
    </source>
</evidence>
<dbReference type="GO" id="GO:0008422">
    <property type="term" value="F:beta-glucosidase activity"/>
    <property type="evidence" value="ECO:0007669"/>
    <property type="project" value="TreeGrafter"/>
</dbReference>
<proteinExistence type="predicted"/>
<dbReference type="Pfam" id="PF12215">
    <property type="entry name" value="Glyco_hydr_116N"/>
    <property type="match status" value="1"/>
</dbReference>
<evidence type="ECO:0000259" key="1">
    <source>
        <dbReference type="Pfam" id="PF12215"/>
    </source>
</evidence>
<feature type="domain" description="Glycosyl-hydrolase family 116 N-terminal" evidence="1">
    <location>
        <begin position="6"/>
        <end position="77"/>
    </location>
</feature>
<dbReference type="InterPro" id="IPR052566">
    <property type="entry name" value="Non-lysos_glucosylceramidase"/>
</dbReference>